<sequence length="41" mass="4630">MSALIVNPKSFSFTVVFSTVSPIVYCASSFPCPEWRHLHFP</sequence>
<protein>
    <submittedName>
        <fullName evidence="1">Uncharacterized protein</fullName>
    </submittedName>
</protein>
<dbReference type="Proteomes" id="UP001209878">
    <property type="component" value="Unassembled WGS sequence"/>
</dbReference>
<accession>A0AAD9NUP8</accession>
<organism evidence="1 2">
    <name type="scientific">Ridgeia piscesae</name>
    <name type="common">Tubeworm</name>
    <dbReference type="NCBI Taxonomy" id="27915"/>
    <lineage>
        <taxon>Eukaryota</taxon>
        <taxon>Metazoa</taxon>
        <taxon>Spiralia</taxon>
        <taxon>Lophotrochozoa</taxon>
        <taxon>Annelida</taxon>
        <taxon>Polychaeta</taxon>
        <taxon>Sedentaria</taxon>
        <taxon>Canalipalpata</taxon>
        <taxon>Sabellida</taxon>
        <taxon>Siboglinidae</taxon>
        <taxon>Ridgeia</taxon>
    </lineage>
</organism>
<comment type="caution">
    <text evidence="1">The sequence shown here is derived from an EMBL/GenBank/DDBJ whole genome shotgun (WGS) entry which is preliminary data.</text>
</comment>
<reference evidence="1" key="1">
    <citation type="journal article" date="2023" name="Mol. Biol. Evol.">
        <title>Third-Generation Sequencing Reveals the Adaptive Role of the Epigenome in Three Deep-Sea Polychaetes.</title>
        <authorList>
            <person name="Perez M."/>
            <person name="Aroh O."/>
            <person name="Sun Y."/>
            <person name="Lan Y."/>
            <person name="Juniper S.K."/>
            <person name="Young C.R."/>
            <person name="Angers B."/>
            <person name="Qian P.Y."/>
        </authorList>
    </citation>
    <scope>NUCLEOTIDE SEQUENCE</scope>
    <source>
        <strain evidence="1">R07B-5</strain>
    </source>
</reference>
<evidence type="ECO:0000313" key="1">
    <source>
        <dbReference type="EMBL" id="KAK2183085.1"/>
    </source>
</evidence>
<keyword evidence="2" id="KW-1185">Reference proteome</keyword>
<dbReference type="EMBL" id="JAODUO010000324">
    <property type="protein sequence ID" value="KAK2183085.1"/>
    <property type="molecule type" value="Genomic_DNA"/>
</dbReference>
<gene>
    <name evidence="1" type="ORF">NP493_324g03041</name>
</gene>
<evidence type="ECO:0000313" key="2">
    <source>
        <dbReference type="Proteomes" id="UP001209878"/>
    </source>
</evidence>
<dbReference type="AlphaFoldDB" id="A0AAD9NUP8"/>
<name>A0AAD9NUP8_RIDPI</name>
<proteinExistence type="predicted"/>